<evidence type="ECO:0000256" key="1">
    <source>
        <dbReference type="ARBA" id="ARBA00011009"/>
    </source>
</evidence>
<dbReference type="FunFam" id="1.10.1040.10:FF:000001">
    <property type="entry name" value="Glycerol-3-phosphate dehydrogenase [NAD(P)+]"/>
    <property type="match status" value="1"/>
</dbReference>
<proteinExistence type="inferred from homology"/>
<comment type="similarity">
    <text evidence="1">Belongs to the NAD-dependent glycerol-3-phosphate dehydrogenase family.</text>
</comment>
<evidence type="ECO:0000313" key="6">
    <source>
        <dbReference type="EMBL" id="CAB4334370.1"/>
    </source>
</evidence>
<dbReference type="Pfam" id="PF01210">
    <property type="entry name" value="NAD_Gly3P_dh_N"/>
    <property type="match status" value="1"/>
</dbReference>
<dbReference type="Pfam" id="PF07479">
    <property type="entry name" value="NAD_Gly3P_dh_C"/>
    <property type="match status" value="1"/>
</dbReference>
<evidence type="ECO:0000259" key="5">
    <source>
        <dbReference type="Pfam" id="PF07479"/>
    </source>
</evidence>
<dbReference type="SUPFAM" id="SSF48179">
    <property type="entry name" value="6-phosphogluconate dehydrogenase C-terminal domain-like"/>
    <property type="match status" value="1"/>
</dbReference>
<protein>
    <submittedName>
        <fullName evidence="6">Unannotated protein</fullName>
    </submittedName>
</protein>
<dbReference type="Gene3D" id="3.40.50.720">
    <property type="entry name" value="NAD(P)-binding Rossmann-like Domain"/>
    <property type="match status" value="1"/>
</dbReference>
<dbReference type="Gene3D" id="1.10.1040.10">
    <property type="entry name" value="N-(1-d-carboxylethyl)-l-norvaline Dehydrogenase, domain 2"/>
    <property type="match status" value="1"/>
</dbReference>
<keyword evidence="3" id="KW-0520">NAD</keyword>
<feature type="domain" description="Glycerol-3-phosphate dehydrogenase NAD-dependent N-terminal" evidence="4">
    <location>
        <begin position="1"/>
        <end position="41"/>
    </location>
</feature>
<dbReference type="GO" id="GO:0047952">
    <property type="term" value="F:glycerol-3-phosphate dehydrogenase [NAD(P)+] activity"/>
    <property type="evidence" value="ECO:0007669"/>
    <property type="project" value="TreeGrafter"/>
</dbReference>
<evidence type="ECO:0000256" key="2">
    <source>
        <dbReference type="ARBA" id="ARBA00023002"/>
    </source>
</evidence>
<dbReference type="InterPro" id="IPR013328">
    <property type="entry name" value="6PGD_dom2"/>
</dbReference>
<dbReference type="InterPro" id="IPR011128">
    <property type="entry name" value="G3P_DH_NAD-dep_N"/>
</dbReference>
<dbReference type="GO" id="GO:0005975">
    <property type="term" value="P:carbohydrate metabolic process"/>
    <property type="evidence" value="ECO:0007669"/>
    <property type="project" value="InterPro"/>
</dbReference>
<gene>
    <name evidence="6" type="ORF">UFOPK3775_00435</name>
</gene>
<dbReference type="InterPro" id="IPR008927">
    <property type="entry name" value="6-PGluconate_DH-like_C_sf"/>
</dbReference>
<dbReference type="GO" id="GO:0005829">
    <property type="term" value="C:cytosol"/>
    <property type="evidence" value="ECO:0007669"/>
    <property type="project" value="TreeGrafter"/>
</dbReference>
<keyword evidence="2" id="KW-0560">Oxidoreductase</keyword>
<evidence type="ECO:0000259" key="4">
    <source>
        <dbReference type="Pfam" id="PF01210"/>
    </source>
</evidence>
<dbReference type="InterPro" id="IPR006109">
    <property type="entry name" value="G3P_DH_NAD-dep_C"/>
</dbReference>
<dbReference type="GO" id="GO:0051287">
    <property type="term" value="F:NAD binding"/>
    <property type="evidence" value="ECO:0007669"/>
    <property type="project" value="InterPro"/>
</dbReference>
<evidence type="ECO:0000256" key="3">
    <source>
        <dbReference type="ARBA" id="ARBA00023027"/>
    </source>
</evidence>
<dbReference type="PRINTS" id="PR00077">
    <property type="entry name" value="GPDHDRGNASE"/>
</dbReference>
<dbReference type="SUPFAM" id="SSF51735">
    <property type="entry name" value="NAD(P)-binding Rossmann-fold domains"/>
    <property type="match status" value="1"/>
</dbReference>
<dbReference type="PANTHER" id="PTHR11728">
    <property type="entry name" value="GLYCEROL-3-PHOSPHATE DEHYDROGENASE"/>
    <property type="match status" value="1"/>
</dbReference>
<dbReference type="EMBL" id="CAESAK010000041">
    <property type="protein sequence ID" value="CAB4334370.1"/>
    <property type="molecule type" value="Genomic_DNA"/>
</dbReference>
<dbReference type="PANTHER" id="PTHR11728:SF1">
    <property type="entry name" value="GLYCEROL-3-PHOSPHATE DEHYDROGENASE [NAD(+)] 2, CHLOROPLASTIC"/>
    <property type="match status" value="1"/>
</dbReference>
<dbReference type="InterPro" id="IPR006168">
    <property type="entry name" value="G3P_DH_NAD-dep"/>
</dbReference>
<accession>A0A6J5Z288</accession>
<dbReference type="AlphaFoldDB" id="A0A6J5Z288"/>
<sequence>MTEIIEEVLETSNIAIITGPNLADELILRQPAGAVAAAATMAVSEQVRDLFRNPYYRVYTSTDVLGCEFAGAIKSVIALAVGISIGLGYGENTQSMLITRGLNEVARLCAAHGADPLSAAGLAGMGDLVASCGSPLSRNRTFGEAIGRTGSMDSALNEFKKTVEGVASSSAVVEIAHRVGVEVPVIESVADIVNGSLTPEQALTRLMEITTNAENFIR</sequence>
<organism evidence="6">
    <name type="scientific">freshwater metagenome</name>
    <dbReference type="NCBI Taxonomy" id="449393"/>
    <lineage>
        <taxon>unclassified sequences</taxon>
        <taxon>metagenomes</taxon>
        <taxon>ecological metagenomes</taxon>
    </lineage>
</organism>
<dbReference type="NCBIfam" id="NF000942">
    <property type="entry name" value="PRK00094.1-4"/>
    <property type="match status" value="1"/>
</dbReference>
<feature type="domain" description="Glycerol-3-phosphate dehydrogenase NAD-dependent C-terminal" evidence="5">
    <location>
        <begin position="63"/>
        <end position="203"/>
    </location>
</feature>
<dbReference type="InterPro" id="IPR036291">
    <property type="entry name" value="NAD(P)-bd_dom_sf"/>
</dbReference>
<name>A0A6J5Z288_9ZZZZ</name>
<reference evidence="6" key="1">
    <citation type="submission" date="2020-05" db="EMBL/GenBank/DDBJ databases">
        <authorList>
            <person name="Chiriac C."/>
            <person name="Salcher M."/>
            <person name="Ghai R."/>
            <person name="Kavagutti S V."/>
        </authorList>
    </citation>
    <scope>NUCLEOTIDE SEQUENCE</scope>
</reference>
<dbReference type="GO" id="GO:0046168">
    <property type="term" value="P:glycerol-3-phosphate catabolic process"/>
    <property type="evidence" value="ECO:0007669"/>
    <property type="project" value="InterPro"/>
</dbReference>